<name>A0A8C6RJL7_NANGA</name>
<dbReference type="OMA" id="GSPKQHF"/>
<reference evidence="2" key="2">
    <citation type="submission" date="2025-09" db="UniProtKB">
        <authorList>
            <consortium name="Ensembl"/>
        </authorList>
    </citation>
    <scope>IDENTIFICATION</scope>
</reference>
<proteinExistence type="predicted"/>
<dbReference type="GeneTree" id="ENSGT00390000012268"/>
<evidence type="ECO:0000313" key="3">
    <source>
        <dbReference type="Proteomes" id="UP000694381"/>
    </source>
</evidence>
<reference evidence="2" key="1">
    <citation type="submission" date="2025-08" db="UniProtKB">
        <authorList>
            <consortium name="Ensembl"/>
        </authorList>
    </citation>
    <scope>IDENTIFICATION</scope>
</reference>
<sequence>MAPVSPFQFLLVLSLVPKLVSGSPKQYFLKYILEPPPCRSQPDDCTKFCTNQEECPHELQCCAAYCGIVCTQNKNPVLRVS</sequence>
<organism evidence="2 3">
    <name type="scientific">Nannospalax galili</name>
    <name type="common">Northern Israeli blind subterranean mole rat</name>
    <name type="synonym">Spalax galili</name>
    <dbReference type="NCBI Taxonomy" id="1026970"/>
    <lineage>
        <taxon>Eukaryota</taxon>
        <taxon>Metazoa</taxon>
        <taxon>Chordata</taxon>
        <taxon>Craniata</taxon>
        <taxon>Vertebrata</taxon>
        <taxon>Euteleostomi</taxon>
        <taxon>Mammalia</taxon>
        <taxon>Eutheria</taxon>
        <taxon>Euarchontoglires</taxon>
        <taxon>Glires</taxon>
        <taxon>Rodentia</taxon>
        <taxon>Myomorpha</taxon>
        <taxon>Muroidea</taxon>
        <taxon>Spalacidae</taxon>
        <taxon>Spalacinae</taxon>
        <taxon>Nannospalax</taxon>
    </lineage>
</organism>
<accession>A0A8C6RJL7</accession>
<feature type="signal peptide" evidence="1">
    <location>
        <begin position="1"/>
        <end position="22"/>
    </location>
</feature>
<evidence type="ECO:0000256" key="1">
    <source>
        <dbReference type="SAM" id="SignalP"/>
    </source>
</evidence>
<dbReference type="Proteomes" id="UP000694381">
    <property type="component" value="Unassembled WGS sequence"/>
</dbReference>
<evidence type="ECO:0000313" key="2">
    <source>
        <dbReference type="Ensembl" id="ENSNGAP00000019075.1"/>
    </source>
</evidence>
<dbReference type="AlphaFoldDB" id="A0A8C6RJL7"/>
<protein>
    <submittedName>
        <fullName evidence="2">WAP four-disulfide core domain 13</fullName>
    </submittedName>
</protein>
<feature type="chain" id="PRO_5034199893" evidence="1">
    <location>
        <begin position="23"/>
        <end position="81"/>
    </location>
</feature>
<dbReference type="Ensembl" id="ENSNGAT00000024733.1">
    <property type="protein sequence ID" value="ENSNGAP00000019075.1"/>
    <property type="gene ID" value="ENSNGAG00000019004.1"/>
</dbReference>
<keyword evidence="1" id="KW-0732">Signal</keyword>
<keyword evidence="3" id="KW-1185">Reference proteome</keyword>